<dbReference type="InterPro" id="IPR001841">
    <property type="entry name" value="Znf_RING"/>
</dbReference>
<evidence type="ECO:0000256" key="10">
    <source>
        <dbReference type="ARBA" id="ARBA00023187"/>
    </source>
</evidence>
<feature type="region of interest" description="Disordered" evidence="13">
    <location>
        <begin position="115"/>
        <end position="157"/>
    </location>
</feature>
<dbReference type="SMART" id="SM00356">
    <property type="entry name" value="ZnF_C3H1"/>
    <property type="match status" value="1"/>
</dbReference>
<evidence type="ECO:0000259" key="15">
    <source>
        <dbReference type="PROSITE" id="PS50103"/>
    </source>
</evidence>
<feature type="zinc finger region" description="C3H1-type" evidence="11">
    <location>
        <begin position="174"/>
        <end position="202"/>
    </location>
</feature>
<keyword evidence="5 11" id="KW-0479">Metal-binding</keyword>
<gene>
    <name evidence="16" type="ORF">M408DRAFT_328191</name>
</gene>
<dbReference type="InterPro" id="IPR000571">
    <property type="entry name" value="Znf_CCCH"/>
</dbReference>
<evidence type="ECO:0000256" key="7">
    <source>
        <dbReference type="ARBA" id="ARBA00022771"/>
    </source>
</evidence>
<proteinExistence type="inferred from homology"/>
<dbReference type="GO" id="GO:0003677">
    <property type="term" value="F:DNA binding"/>
    <property type="evidence" value="ECO:0007669"/>
    <property type="project" value="UniProtKB-UniRule"/>
</dbReference>
<dbReference type="GO" id="GO:0006397">
    <property type="term" value="P:mRNA processing"/>
    <property type="evidence" value="ECO:0007669"/>
    <property type="project" value="UniProtKB-KW"/>
</dbReference>
<dbReference type="GO" id="GO:0008270">
    <property type="term" value="F:zinc ion binding"/>
    <property type="evidence" value="ECO:0007669"/>
    <property type="project" value="UniProtKB-KW"/>
</dbReference>
<evidence type="ECO:0000256" key="5">
    <source>
        <dbReference type="ARBA" id="ARBA00022723"/>
    </source>
</evidence>
<keyword evidence="8 11" id="KW-0862">Zinc</keyword>
<evidence type="ECO:0000256" key="2">
    <source>
        <dbReference type="ARBA" id="ARBA00009161"/>
    </source>
</evidence>
<dbReference type="SUPFAM" id="SSF57850">
    <property type="entry name" value="RING/U-box"/>
    <property type="match status" value="1"/>
</dbReference>
<comment type="subunit">
    <text evidence="3 12">Associated with the spliceosome.</text>
</comment>
<evidence type="ECO:0000313" key="16">
    <source>
        <dbReference type="EMBL" id="KIM30654.1"/>
    </source>
</evidence>
<name>A0A0C3BEW1_SERVB</name>
<dbReference type="InterPro" id="IPR039971">
    <property type="entry name" value="CWC24-like"/>
</dbReference>
<feature type="compositionally biased region" description="Basic residues" evidence="13">
    <location>
        <begin position="12"/>
        <end position="25"/>
    </location>
</feature>
<feature type="domain" description="C3H1-type" evidence="15">
    <location>
        <begin position="174"/>
        <end position="202"/>
    </location>
</feature>
<keyword evidence="12" id="KW-0539">Nucleus</keyword>
<evidence type="ECO:0000256" key="4">
    <source>
        <dbReference type="ARBA" id="ARBA00020647"/>
    </source>
</evidence>
<dbReference type="PROSITE" id="PS50089">
    <property type="entry name" value="ZF_RING_2"/>
    <property type="match status" value="1"/>
</dbReference>
<dbReference type="GO" id="GO:0034247">
    <property type="term" value="P:snoRNA splicing"/>
    <property type="evidence" value="ECO:0007669"/>
    <property type="project" value="TreeGrafter"/>
</dbReference>
<dbReference type="PANTHER" id="PTHR12930">
    <property type="entry name" value="ZINC FINGER PROTEIN 183"/>
    <property type="match status" value="1"/>
</dbReference>
<dbReference type="GO" id="GO:0005684">
    <property type="term" value="C:U2-type spliceosomal complex"/>
    <property type="evidence" value="ECO:0007669"/>
    <property type="project" value="TreeGrafter"/>
</dbReference>
<evidence type="ECO:0000256" key="8">
    <source>
        <dbReference type="ARBA" id="ARBA00022833"/>
    </source>
</evidence>
<dbReference type="HOGENOM" id="CLU_050460_1_1_1"/>
<evidence type="ECO:0000256" key="1">
    <source>
        <dbReference type="ARBA" id="ARBA00003777"/>
    </source>
</evidence>
<comment type="subcellular location">
    <subcellularLocation>
        <location evidence="12">Nucleus</location>
    </subcellularLocation>
</comment>
<dbReference type="Pfam" id="PF13445">
    <property type="entry name" value="zf-RING_UBOX"/>
    <property type="match status" value="1"/>
</dbReference>
<keyword evidence="7 11" id="KW-0863">Zinc-finger</keyword>
<dbReference type="CDD" id="cd16539">
    <property type="entry name" value="RING-HC_RNF113A_B"/>
    <property type="match status" value="1"/>
</dbReference>
<dbReference type="InterPro" id="IPR036855">
    <property type="entry name" value="Znf_CCCH_sf"/>
</dbReference>
<sequence>MADATPTVPFFKKSKRPQTNARKRSPTNDEQSAEPLASEVVRPIQRNQPKLLSQGTKRTASQRDTSDYDDVSQDTRDGSAVGVNWQGTGAIKEHADAKDILDGEEAEEMMAQKRKKARLDKGEFDEPAPEDGMYHGQSSYTHTLGRKDESALPKAQRIGPVKSTSTIKTVTMIDYQPDVCKDYKETGYCGFGDTCKFLHDRGTYLQGWQLDKVSSKSNFITFATRAGLEKKREDTDSDDSEIEDIPFACLICRKPYTDPIVTKCGHYFCQACAIKRYAKNPKCAACGAPTNGIFNKAEKIIARAKAKRMKEVGADAEDDQADDRAPSDSIEIADSD</sequence>
<dbReference type="SUPFAM" id="SSF90229">
    <property type="entry name" value="CCCH zinc finger"/>
    <property type="match status" value="1"/>
</dbReference>
<dbReference type="OrthoDB" id="25761at2759"/>
<dbReference type="PROSITE" id="PS50103">
    <property type="entry name" value="ZF_C3H1"/>
    <property type="match status" value="1"/>
</dbReference>
<keyword evidence="6 12" id="KW-0747">Spliceosome</keyword>
<evidence type="ECO:0000313" key="17">
    <source>
        <dbReference type="Proteomes" id="UP000054097"/>
    </source>
</evidence>
<keyword evidence="12" id="KW-0507">mRNA processing</keyword>
<dbReference type="PANTHER" id="PTHR12930:SF0">
    <property type="entry name" value="RING FINGER PROTEIN 113B"/>
    <property type="match status" value="1"/>
</dbReference>
<dbReference type="STRING" id="933852.A0A0C3BEW1"/>
<reference evidence="17" key="2">
    <citation type="submission" date="2015-01" db="EMBL/GenBank/DDBJ databases">
        <title>Evolutionary Origins and Diversification of the Mycorrhizal Mutualists.</title>
        <authorList>
            <consortium name="DOE Joint Genome Institute"/>
            <consortium name="Mycorrhizal Genomics Consortium"/>
            <person name="Kohler A."/>
            <person name="Kuo A."/>
            <person name="Nagy L.G."/>
            <person name="Floudas D."/>
            <person name="Copeland A."/>
            <person name="Barry K.W."/>
            <person name="Cichocki N."/>
            <person name="Veneault-Fourrey C."/>
            <person name="LaButti K."/>
            <person name="Lindquist E.A."/>
            <person name="Lipzen A."/>
            <person name="Lundell T."/>
            <person name="Morin E."/>
            <person name="Murat C."/>
            <person name="Riley R."/>
            <person name="Ohm R."/>
            <person name="Sun H."/>
            <person name="Tunlid A."/>
            <person name="Henrissat B."/>
            <person name="Grigoriev I.V."/>
            <person name="Hibbett D.S."/>
            <person name="Martin F."/>
        </authorList>
    </citation>
    <scope>NUCLEOTIDE SEQUENCE [LARGE SCALE GENOMIC DNA]</scope>
    <source>
        <strain evidence="17">MAFF 305830</strain>
    </source>
</reference>
<keyword evidence="10 12" id="KW-0508">mRNA splicing</keyword>
<evidence type="ECO:0000256" key="11">
    <source>
        <dbReference type="PROSITE-ProRule" id="PRU00723"/>
    </source>
</evidence>
<organism evidence="16 17">
    <name type="scientific">Serendipita vermifera MAFF 305830</name>
    <dbReference type="NCBI Taxonomy" id="933852"/>
    <lineage>
        <taxon>Eukaryota</taxon>
        <taxon>Fungi</taxon>
        <taxon>Dikarya</taxon>
        <taxon>Basidiomycota</taxon>
        <taxon>Agaricomycotina</taxon>
        <taxon>Agaricomycetes</taxon>
        <taxon>Sebacinales</taxon>
        <taxon>Serendipitaceae</taxon>
        <taxon>Serendipita</taxon>
    </lineage>
</organism>
<dbReference type="Proteomes" id="UP000054097">
    <property type="component" value="Unassembled WGS sequence"/>
</dbReference>
<feature type="region of interest" description="Disordered" evidence="13">
    <location>
        <begin position="1"/>
        <end position="88"/>
    </location>
</feature>
<dbReference type="PROSITE" id="PS00518">
    <property type="entry name" value="ZF_RING_1"/>
    <property type="match status" value="1"/>
</dbReference>
<reference evidence="16 17" key="1">
    <citation type="submission" date="2014-04" db="EMBL/GenBank/DDBJ databases">
        <authorList>
            <consortium name="DOE Joint Genome Institute"/>
            <person name="Kuo A."/>
            <person name="Zuccaro A."/>
            <person name="Kohler A."/>
            <person name="Nagy L.G."/>
            <person name="Floudas D."/>
            <person name="Copeland A."/>
            <person name="Barry K.W."/>
            <person name="Cichocki N."/>
            <person name="Veneault-Fourrey C."/>
            <person name="LaButti K."/>
            <person name="Lindquist E.A."/>
            <person name="Lipzen A."/>
            <person name="Lundell T."/>
            <person name="Morin E."/>
            <person name="Murat C."/>
            <person name="Sun H."/>
            <person name="Tunlid A."/>
            <person name="Henrissat B."/>
            <person name="Grigoriev I.V."/>
            <person name="Hibbett D.S."/>
            <person name="Martin F."/>
            <person name="Nordberg H.P."/>
            <person name="Cantor M.N."/>
            <person name="Hua S.X."/>
        </authorList>
    </citation>
    <scope>NUCLEOTIDE SEQUENCE [LARGE SCALE GENOMIC DNA]</scope>
    <source>
        <strain evidence="16 17">MAFF 305830</strain>
    </source>
</reference>
<evidence type="ECO:0000259" key="14">
    <source>
        <dbReference type="PROSITE" id="PS50089"/>
    </source>
</evidence>
<dbReference type="InterPro" id="IPR017907">
    <property type="entry name" value="Znf_RING_CS"/>
</dbReference>
<dbReference type="InterPro" id="IPR013083">
    <property type="entry name" value="Znf_RING/FYVE/PHD"/>
</dbReference>
<dbReference type="EMBL" id="KN824284">
    <property type="protein sequence ID" value="KIM30654.1"/>
    <property type="molecule type" value="Genomic_DNA"/>
</dbReference>
<feature type="domain" description="RING-type" evidence="14">
    <location>
        <begin position="249"/>
        <end position="286"/>
    </location>
</feature>
<dbReference type="Pfam" id="PF00642">
    <property type="entry name" value="zf-CCCH"/>
    <property type="match status" value="1"/>
</dbReference>
<dbReference type="Gene3D" id="3.30.40.10">
    <property type="entry name" value="Zinc/RING finger domain, C3HC4 (zinc finger)"/>
    <property type="match status" value="1"/>
</dbReference>
<evidence type="ECO:0000256" key="6">
    <source>
        <dbReference type="ARBA" id="ARBA00022728"/>
    </source>
</evidence>
<feature type="compositionally biased region" description="Polar residues" evidence="13">
    <location>
        <begin position="45"/>
        <end position="63"/>
    </location>
</feature>
<comment type="function">
    <text evidence="1 12">Involved in pre-mRNA splicing.</text>
</comment>
<keyword evidence="17" id="KW-1185">Reference proteome</keyword>
<evidence type="ECO:0000256" key="13">
    <source>
        <dbReference type="SAM" id="MobiDB-lite"/>
    </source>
</evidence>
<evidence type="ECO:0000256" key="3">
    <source>
        <dbReference type="ARBA" id="ARBA00011524"/>
    </source>
</evidence>
<evidence type="ECO:0000256" key="9">
    <source>
        <dbReference type="ARBA" id="ARBA00023125"/>
    </source>
</evidence>
<accession>A0A0C3BEW1</accession>
<protein>
    <recommendedName>
        <fullName evidence="4 12">Pre-mRNA-splicing factor CWC24</fullName>
    </recommendedName>
</protein>
<feature type="region of interest" description="Disordered" evidence="13">
    <location>
        <begin position="311"/>
        <end position="336"/>
    </location>
</feature>
<dbReference type="InterPro" id="IPR027370">
    <property type="entry name" value="Znf-RING_euk"/>
</dbReference>
<evidence type="ECO:0000256" key="12">
    <source>
        <dbReference type="RuleBase" id="RU367110"/>
    </source>
</evidence>
<comment type="similarity">
    <text evidence="2 12">Belongs to the CWC24 family.</text>
</comment>
<dbReference type="SMART" id="SM00184">
    <property type="entry name" value="RING"/>
    <property type="match status" value="1"/>
</dbReference>
<keyword evidence="9 12" id="KW-0238">DNA-binding</keyword>
<dbReference type="FunFam" id="3.30.40.10:FF:000045">
    <property type="entry name" value="RING finger protein 113A"/>
    <property type="match status" value="1"/>
</dbReference>
<dbReference type="AlphaFoldDB" id="A0A0C3BEW1"/>